<dbReference type="GO" id="GO:0005886">
    <property type="term" value="C:plasma membrane"/>
    <property type="evidence" value="ECO:0007669"/>
    <property type="project" value="UniProtKB-SubCell"/>
</dbReference>
<dbReference type="InterPro" id="IPR058209">
    <property type="entry name" value="TPR_BSK1_C"/>
</dbReference>
<dbReference type="GO" id="GO:0106310">
    <property type="term" value="F:protein serine kinase activity"/>
    <property type="evidence" value="ECO:0007669"/>
    <property type="project" value="UniProtKB-UniRule"/>
</dbReference>
<dbReference type="GO" id="GO:0005524">
    <property type="term" value="F:ATP binding"/>
    <property type="evidence" value="ECO:0007669"/>
    <property type="project" value="UniProtKB-UniRule"/>
</dbReference>
<gene>
    <name evidence="10" type="ORF">F2Q69_00015367</name>
</gene>
<dbReference type="EC" id="2.7.11.1" evidence="8"/>
<dbReference type="GO" id="GO:0004674">
    <property type="term" value="F:protein serine/threonine kinase activity"/>
    <property type="evidence" value="ECO:0007669"/>
    <property type="project" value="UniProtKB-UniRule"/>
</dbReference>
<keyword evidence="2 8" id="KW-0723">Serine/threonine-protein kinase</keyword>
<keyword evidence="6 8" id="KW-0067">ATP-binding</keyword>
<comment type="similarity">
    <text evidence="8">Belongs to the protein kinase superfamily. Ser/Thr protein kinase family.</text>
</comment>
<evidence type="ECO:0000259" key="9">
    <source>
        <dbReference type="Pfam" id="PF25575"/>
    </source>
</evidence>
<evidence type="ECO:0000256" key="7">
    <source>
        <dbReference type="ARBA" id="ARBA00023136"/>
    </source>
</evidence>
<evidence type="ECO:0000313" key="11">
    <source>
        <dbReference type="Proteomes" id="UP000712600"/>
    </source>
</evidence>
<sequence length="164" mass="18560">MRSTGSSSTSVYCLSTVEDCVLRVEFVRLSADTSCFNFFHELTAIHEILSKMGYKDDEGIANQLSFQMWTNQMQESLNYKKKGYVAFRSKDYTTAFIDGGTMMSPTVHARRCLLYVMNENAQEALTDALQAQVVSPEWPTALYLKAALLVQARHGPMHRKLLNT</sequence>
<comment type="catalytic activity">
    <reaction evidence="8">
        <text>L-threonyl-[protein] + ATP = O-phospho-L-threonyl-[protein] + ADP + H(+)</text>
        <dbReference type="Rhea" id="RHEA:46608"/>
        <dbReference type="Rhea" id="RHEA-COMP:11060"/>
        <dbReference type="Rhea" id="RHEA-COMP:11605"/>
        <dbReference type="ChEBI" id="CHEBI:15378"/>
        <dbReference type="ChEBI" id="CHEBI:30013"/>
        <dbReference type="ChEBI" id="CHEBI:30616"/>
        <dbReference type="ChEBI" id="CHEBI:61977"/>
        <dbReference type="ChEBI" id="CHEBI:456216"/>
        <dbReference type="EC" id="2.7.11.1"/>
    </reaction>
</comment>
<dbReference type="Pfam" id="PF25575">
    <property type="entry name" value="TPR_BSK1_C"/>
    <property type="match status" value="1"/>
</dbReference>
<feature type="non-terminal residue" evidence="10">
    <location>
        <position position="1"/>
    </location>
</feature>
<dbReference type="AlphaFoldDB" id="A0A8S9QX49"/>
<dbReference type="PANTHER" id="PTHR45863:SF6">
    <property type="entry name" value="SERINE_THREONINE-PROTEIN KINASE BSK6"/>
    <property type="match status" value="1"/>
</dbReference>
<dbReference type="PANTHER" id="PTHR45863">
    <property type="entry name" value="SERINE/THREONINE-PROTEIN KINASE BSK5"/>
    <property type="match status" value="1"/>
</dbReference>
<comment type="caution">
    <text evidence="10">The sequence shown here is derived from an EMBL/GenBank/DDBJ whole genome shotgun (WGS) entry which is preliminary data.</text>
</comment>
<reference evidence="10" key="1">
    <citation type="submission" date="2019-12" db="EMBL/GenBank/DDBJ databases">
        <title>Genome sequencing and annotation of Brassica cretica.</title>
        <authorList>
            <person name="Studholme D.J."/>
            <person name="Sarris P."/>
        </authorList>
    </citation>
    <scope>NUCLEOTIDE SEQUENCE</scope>
    <source>
        <strain evidence="10">PFS-109/04</strain>
        <tissue evidence="10">Leaf</tissue>
    </source>
</reference>
<evidence type="ECO:0000256" key="6">
    <source>
        <dbReference type="ARBA" id="ARBA00022840"/>
    </source>
</evidence>
<organism evidence="10 11">
    <name type="scientific">Brassica cretica</name>
    <name type="common">Mustard</name>
    <dbReference type="NCBI Taxonomy" id="69181"/>
    <lineage>
        <taxon>Eukaryota</taxon>
        <taxon>Viridiplantae</taxon>
        <taxon>Streptophyta</taxon>
        <taxon>Embryophyta</taxon>
        <taxon>Tracheophyta</taxon>
        <taxon>Spermatophyta</taxon>
        <taxon>Magnoliopsida</taxon>
        <taxon>eudicotyledons</taxon>
        <taxon>Gunneridae</taxon>
        <taxon>Pentapetalae</taxon>
        <taxon>rosids</taxon>
        <taxon>malvids</taxon>
        <taxon>Brassicales</taxon>
        <taxon>Brassicaceae</taxon>
        <taxon>Brassiceae</taxon>
        <taxon>Brassica</taxon>
    </lineage>
</organism>
<keyword evidence="7 8" id="KW-0472">Membrane</keyword>
<evidence type="ECO:0000256" key="5">
    <source>
        <dbReference type="ARBA" id="ARBA00022777"/>
    </source>
</evidence>
<keyword evidence="1 8" id="KW-1003">Cell membrane</keyword>
<feature type="domain" description="Serine/threonine-protein kinase BSK1-like TPR repeats" evidence="9">
    <location>
        <begin position="41"/>
        <end position="146"/>
    </location>
</feature>
<keyword evidence="8" id="KW-0449">Lipoprotein</keyword>
<evidence type="ECO:0000256" key="2">
    <source>
        <dbReference type="ARBA" id="ARBA00022527"/>
    </source>
</evidence>
<dbReference type="InterPro" id="IPR011990">
    <property type="entry name" value="TPR-like_helical_dom_sf"/>
</dbReference>
<keyword evidence="5 8" id="KW-0418">Kinase</keyword>
<dbReference type="SUPFAM" id="SSF48452">
    <property type="entry name" value="TPR-like"/>
    <property type="match status" value="1"/>
</dbReference>
<evidence type="ECO:0000313" key="10">
    <source>
        <dbReference type="EMBL" id="KAF3555009.1"/>
    </source>
</evidence>
<proteinExistence type="inferred from homology"/>
<accession>A0A8S9QX49</accession>
<evidence type="ECO:0000256" key="8">
    <source>
        <dbReference type="RuleBase" id="RU369005"/>
    </source>
</evidence>
<dbReference type="InterPro" id="IPR045845">
    <property type="entry name" value="BSK"/>
</dbReference>
<evidence type="ECO:0000256" key="1">
    <source>
        <dbReference type="ARBA" id="ARBA00022475"/>
    </source>
</evidence>
<keyword evidence="8" id="KW-0519">Myristate</keyword>
<evidence type="ECO:0000256" key="4">
    <source>
        <dbReference type="ARBA" id="ARBA00022741"/>
    </source>
</evidence>
<name>A0A8S9QX49_BRACR</name>
<keyword evidence="4 8" id="KW-0547">Nucleotide-binding</keyword>
<comment type="catalytic activity">
    <reaction evidence="8">
        <text>L-seryl-[protein] + ATP = O-phospho-L-seryl-[protein] + ADP + H(+)</text>
        <dbReference type="Rhea" id="RHEA:17989"/>
        <dbReference type="Rhea" id="RHEA-COMP:9863"/>
        <dbReference type="Rhea" id="RHEA-COMP:11604"/>
        <dbReference type="ChEBI" id="CHEBI:15378"/>
        <dbReference type="ChEBI" id="CHEBI:29999"/>
        <dbReference type="ChEBI" id="CHEBI:30616"/>
        <dbReference type="ChEBI" id="CHEBI:83421"/>
        <dbReference type="ChEBI" id="CHEBI:456216"/>
        <dbReference type="EC" id="2.7.11.1"/>
    </reaction>
</comment>
<protein>
    <recommendedName>
        <fullName evidence="8">Serine/threonine-protein kinase BSK</fullName>
        <ecNumber evidence="8">2.7.11.1</ecNumber>
    </recommendedName>
    <alternativeName>
        <fullName evidence="8">Brassinosteroid-signaling kinase</fullName>
    </alternativeName>
</protein>
<comment type="function">
    <text evidence="8">Serine/threonine kinase that acts as positive regulator of brassinosteroid (BR) signaling downstream of the receptor kinase BRI1.</text>
</comment>
<comment type="subunit">
    <text evidence="8">Interacts with BRI1.</text>
</comment>
<dbReference type="Proteomes" id="UP000712600">
    <property type="component" value="Unassembled WGS sequence"/>
</dbReference>
<dbReference type="GO" id="GO:0009742">
    <property type="term" value="P:brassinosteroid mediated signaling pathway"/>
    <property type="evidence" value="ECO:0007669"/>
    <property type="project" value="UniProtKB-UniRule"/>
</dbReference>
<keyword evidence="8" id="KW-1070">Brassinosteroid signaling pathway</keyword>
<dbReference type="EMBL" id="QGKX02000996">
    <property type="protein sequence ID" value="KAF3555009.1"/>
    <property type="molecule type" value="Genomic_DNA"/>
</dbReference>
<comment type="subcellular location">
    <subcellularLocation>
        <location evidence="8">Cell membrane</location>
        <topology evidence="8">Lipid-anchor</topology>
    </subcellularLocation>
</comment>
<evidence type="ECO:0000256" key="3">
    <source>
        <dbReference type="ARBA" id="ARBA00022679"/>
    </source>
</evidence>
<keyword evidence="3 8" id="KW-0808">Transferase</keyword>